<name>D7E8M2_METEZ</name>
<dbReference type="EMBL" id="CP002069">
    <property type="protein sequence ID" value="ADI73693.1"/>
    <property type="molecule type" value="Genomic_DNA"/>
</dbReference>
<dbReference type="HOGENOM" id="CLU_3020973_0_0_2"/>
<dbReference type="GeneID" id="43316961"/>
<dbReference type="Proteomes" id="UP000000391">
    <property type="component" value="Chromosome"/>
</dbReference>
<evidence type="ECO:0000313" key="1">
    <source>
        <dbReference type="EMBL" id="ADI73693.1"/>
    </source>
</evidence>
<keyword evidence="2" id="KW-1185">Reference proteome</keyword>
<dbReference type="RefSeq" id="WP_013194261.1">
    <property type="nucleotide sequence ID" value="NC_014253.1"/>
</dbReference>
<proteinExistence type="predicted"/>
<gene>
    <name evidence="1" type="ordered locus">Metev_0793</name>
</gene>
<dbReference type="KEGG" id="mev:Metev_0793"/>
<organism evidence="1 2">
    <name type="scientific">Methanohalobium evestigatum (strain ATCC BAA-1072 / DSM 3721 / NBRC 107634 / OCM 161 / Z-7303)</name>
    <dbReference type="NCBI Taxonomy" id="644295"/>
    <lineage>
        <taxon>Archaea</taxon>
        <taxon>Methanobacteriati</taxon>
        <taxon>Methanobacteriota</taxon>
        <taxon>Stenosarchaea group</taxon>
        <taxon>Methanomicrobia</taxon>
        <taxon>Methanosarcinales</taxon>
        <taxon>Methanosarcinaceae</taxon>
        <taxon>Methanohalobium</taxon>
    </lineage>
</organism>
<dbReference type="AlphaFoldDB" id="D7E8M2"/>
<sequence length="55" mass="6687">MQKKINDDAMENDLRYLDNIIKKQKSKRKKPSSDVARWKRQVLFRKQLKEQGIIK</sequence>
<evidence type="ECO:0000313" key="2">
    <source>
        <dbReference type="Proteomes" id="UP000000391"/>
    </source>
</evidence>
<protein>
    <submittedName>
        <fullName evidence="1">Uncharacterized protein</fullName>
    </submittedName>
</protein>
<reference evidence="1 2" key="1">
    <citation type="submission" date="2010-06" db="EMBL/GenBank/DDBJ databases">
        <title>Complete sequence chromosome of Methanohalobium evestigatum Z-7303.</title>
        <authorList>
            <consortium name="US DOE Joint Genome Institute"/>
            <person name="Lucas S."/>
            <person name="Copeland A."/>
            <person name="Lapidus A."/>
            <person name="Cheng J.-F."/>
            <person name="Bruce D."/>
            <person name="Goodwin L."/>
            <person name="Pitluck S."/>
            <person name="Saunders E."/>
            <person name="Detter J.C."/>
            <person name="Han C."/>
            <person name="Tapia R."/>
            <person name="Land M."/>
            <person name="Hauser L."/>
            <person name="Kyrpides N."/>
            <person name="Mikhailova N."/>
            <person name="Sieprawska-Lupa M."/>
            <person name="Whitman W.B."/>
            <person name="Anderson I."/>
            <person name="Woyke T."/>
        </authorList>
    </citation>
    <scope>NUCLEOTIDE SEQUENCE [LARGE SCALE GENOMIC DNA]</scope>
    <source>
        <strain evidence="2">ATCC BAA-1072 / DSM 3721 / NBRC 107634 / OCM 161 / Z-7303</strain>
    </source>
</reference>
<accession>D7E8M2</accession>